<dbReference type="EMBL" id="JARGDL010000001">
    <property type="protein sequence ID" value="MDF1610629.1"/>
    <property type="molecule type" value="Genomic_DNA"/>
</dbReference>
<evidence type="ECO:0000313" key="6">
    <source>
        <dbReference type="EMBL" id="MDF1610629.1"/>
    </source>
</evidence>
<accession>A0AAE3NY68</accession>
<comment type="caution">
    <text evidence="6">The sequence shown here is derived from an EMBL/GenBank/DDBJ whole genome shotgun (WGS) entry which is preliminary data.</text>
</comment>
<dbReference type="InterPro" id="IPR029061">
    <property type="entry name" value="THDP-binding"/>
</dbReference>
<dbReference type="Gene3D" id="3.40.50.920">
    <property type="match status" value="1"/>
</dbReference>
<dbReference type="InterPro" id="IPR005475">
    <property type="entry name" value="Transketolase-like_Pyr-bd"/>
</dbReference>
<name>A0AAE3NY68_9BACT</name>
<dbReference type="Proteomes" id="UP001221302">
    <property type="component" value="Unassembled WGS sequence"/>
</dbReference>
<dbReference type="CDD" id="cd07036">
    <property type="entry name" value="TPP_PYR_E1-PDHc-beta_like"/>
    <property type="match status" value="1"/>
</dbReference>
<gene>
    <name evidence="6" type="ORF">P0M35_00575</name>
</gene>
<dbReference type="FunFam" id="3.40.50.920:FF:000001">
    <property type="entry name" value="Pyruvate dehydrogenase E1 beta subunit"/>
    <property type="match status" value="1"/>
</dbReference>
<dbReference type="InterPro" id="IPR001017">
    <property type="entry name" value="DH_E1"/>
</dbReference>
<keyword evidence="4" id="KW-0786">Thiamine pyrophosphate</keyword>
<sequence>MAKETLAEKEINKTIKSPTGKIDSFGGLTKDELMNALRLMILSRTIDHKVMNLIKQGKAHFHIAGAGHEAIQVACGLAMKKRIDWAFPYYRDMCFSLTVGVKPEDVLLSFLAKEDDPFTGGRQMPCHWASKEFNIPTQSSPTGTQFLQAVGAALSLRKQGINGVVYASSGEGTTSEGEFHEAVNWAAREKLPVVFVIQNNKWAISVPVENQTAGKNASVLEMMKGYENLLRLEVDGTDFLQSHAIAQSAFKYARNGNGPVLIEAHVVRLFSHSSSDDQKKYRPQDSLQKDLQKDPIELFSNLLIKKEILTEQSLNEFKKEIQNHVNEAADWALKQPDPKAESAVRFVLDESGKRESLEYEKLTNEGKPIVMVDAINHALREEMQRNDKIYLFGEDVADGKGGVFSATKGLSTLFGNERVFNSPLAEASIVGTAVGMALTGLKPCVEIQFGDYIWPAFMQFRDEMVMYRYRSNNLFEAPVVTRVAVGGFIHGGLYHSQNIEGFFAHMPGLLIAYPSNAADAKGLLKTALRINDPVLFLEHKGLYRQSYATTKEPDADYLVPFGKAKIVNQGNDLTIVTYGAMVHESNFAIKKLEQEGYSIELIDIRTIAPLDFETIKNSVKKTGKVIVVHEDTLTAGFGAEISAQIAEHCFEYLDAPVKRVAALDAPIPFHPILENTVLPNRNRLYNELKSLLEY</sequence>
<comment type="function">
    <text evidence="2">E1 component of the 2-oxoglutarate dehydrogenase (OGDH) complex which catalyzes the decarboxylation of 2-oxoglutarate, the first step in the conversion of 2-oxoglutarate to succinyl-CoA and CO(2).</text>
</comment>
<evidence type="ECO:0000259" key="5">
    <source>
        <dbReference type="SMART" id="SM00861"/>
    </source>
</evidence>
<dbReference type="RefSeq" id="WP_321534394.1">
    <property type="nucleotide sequence ID" value="NZ_JARGDL010000001.1"/>
</dbReference>
<evidence type="ECO:0000256" key="4">
    <source>
        <dbReference type="ARBA" id="ARBA00023052"/>
    </source>
</evidence>
<dbReference type="PANTHER" id="PTHR43257">
    <property type="entry name" value="PYRUVATE DEHYDROGENASE E1 COMPONENT BETA SUBUNIT"/>
    <property type="match status" value="1"/>
</dbReference>
<dbReference type="FunFam" id="3.40.50.970:FF:000001">
    <property type="entry name" value="Pyruvate dehydrogenase E1 beta subunit"/>
    <property type="match status" value="1"/>
</dbReference>
<dbReference type="CDD" id="cd02000">
    <property type="entry name" value="TPP_E1_PDC_ADC_BCADC"/>
    <property type="match status" value="1"/>
</dbReference>
<dbReference type="AlphaFoldDB" id="A0AAE3NY68"/>
<evidence type="ECO:0000256" key="2">
    <source>
        <dbReference type="ARBA" id="ARBA00003906"/>
    </source>
</evidence>
<evidence type="ECO:0000313" key="7">
    <source>
        <dbReference type="Proteomes" id="UP001221302"/>
    </source>
</evidence>
<organism evidence="6 7">
    <name type="scientific">Stygiobacter electus</name>
    <dbReference type="NCBI Taxonomy" id="3032292"/>
    <lineage>
        <taxon>Bacteria</taxon>
        <taxon>Pseudomonadati</taxon>
        <taxon>Ignavibacteriota</taxon>
        <taxon>Ignavibacteria</taxon>
        <taxon>Ignavibacteriales</taxon>
        <taxon>Melioribacteraceae</taxon>
        <taxon>Stygiobacter</taxon>
    </lineage>
</organism>
<dbReference type="Pfam" id="PF02779">
    <property type="entry name" value="Transket_pyr"/>
    <property type="match status" value="1"/>
</dbReference>
<dbReference type="SUPFAM" id="SSF52922">
    <property type="entry name" value="TK C-terminal domain-like"/>
    <property type="match status" value="1"/>
</dbReference>
<protein>
    <submittedName>
        <fullName evidence="6">Dehydrogenase E1 component subunit alpha/beta</fullName>
    </submittedName>
</protein>
<evidence type="ECO:0000256" key="3">
    <source>
        <dbReference type="ARBA" id="ARBA00023002"/>
    </source>
</evidence>
<dbReference type="SMART" id="SM00861">
    <property type="entry name" value="Transket_pyr"/>
    <property type="match status" value="1"/>
</dbReference>
<comment type="cofactor">
    <cofactor evidence="1">
        <name>thiamine diphosphate</name>
        <dbReference type="ChEBI" id="CHEBI:58937"/>
    </cofactor>
</comment>
<keyword evidence="7" id="KW-1185">Reference proteome</keyword>
<proteinExistence type="predicted"/>
<dbReference type="Pfam" id="PF00676">
    <property type="entry name" value="E1_dh"/>
    <property type="match status" value="1"/>
</dbReference>
<dbReference type="Pfam" id="PF02780">
    <property type="entry name" value="Transketolase_C"/>
    <property type="match status" value="1"/>
</dbReference>
<keyword evidence="3" id="KW-0560">Oxidoreductase</keyword>
<dbReference type="Gene3D" id="3.40.50.970">
    <property type="match status" value="2"/>
</dbReference>
<feature type="domain" description="Transketolase-like pyrimidine-binding" evidence="5">
    <location>
        <begin position="369"/>
        <end position="545"/>
    </location>
</feature>
<dbReference type="GO" id="GO:0016624">
    <property type="term" value="F:oxidoreductase activity, acting on the aldehyde or oxo group of donors, disulfide as acceptor"/>
    <property type="evidence" value="ECO:0007669"/>
    <property type="project" value="InterPro"/>
</dbReference>
<reference evidence="6" key="1">
    <citation type="submission" date="2023-03" db="EMBL/GenBank/DDBJ databases">
        <title>Stygiobacter electus gen. nov., sp. nov., facultatively anaerobic thermotolerant bacterium of the class Ignavibacteria from a well of Yessentuki mineral water deposit.</title>
        <authorList>
            <person name="Podosokorskaya O.A."/>
            <person name="Elcheninov A.G."/>
            <person name="Petrova N.F."/>
            <person name="Zavarzina D.G."/>
            <person name="Kublanov I.V."/>
            <person name="Merkel A.Y."/>
        </authorList>
    </citation>
    <scope>NUCLEOTIDE SEQUENCE</scope>
    <source>
        <strain evidence="6">09-Me</strain>
    </source>
</reference>
<dbReference type="InterPro" id="IPR033248">
    <property type="entry name" value="Transketolase_C"/>
</dbReference>
<dbReference type="SUPFAM" id="SSF52518">
    <property type="entry name" value="Thiamin diphosphate-binding fold (THDP-binding)"/>
    <property type="match status" value="2"/>
</dbReference>
<dbReference type="PANTHER" id="PTHR43257:SF2">
    <property type="entry name" value="PYRUVATE DEHYDROGENASE E1 COMPONENT SUBUNIT BETA"/>
    <property type="match status" value="1"/>
</dbReference>
<evidence type="ECO:0000256" key="1">
    <source>
        <dbReference type="ARBA" id="ARBA00001964"/>
    </source>
</evidence>
<dbReference type="InterPro" id="IPR009014">
    <property type="entry name" value="Transketo_C/PFOR_II"/>
</dbReference>